<evidence type="ECO:0000259" key="1">
    <source>
        <dbReference type="PROSITE" id="PS50853"/>
    </source>
</evidence>
<name>A0ABN7SVK8_OIKDI</name>
<reference evidence="2 3" key="1">
    <citation type="submission" date="2021-04" db="EMBL/GenBank/DDBJ databases">
        <authorList>
            <person name="Bliznina A."/>
        </authorList>
    </citation>
    <scope>NUCLEOTIDE SEQUENCE [LARGE SCALE GENOMIC DNA]</scope>
</reference>
<dbReference type="EMBL" id="OU015566">
    <property type="protein sequence ID" value="CAG5108661.1"/>
    <property type="molecule type" value="Genomic_DNA"/>
</dbReference>
<dbReference type="Proteomes" id="UP001158576">
    <property type="component" value="Chromosome 1"/>
</dbReference>
<dbReference type="InterPro" id="IPR003961">
    <property type="entry name" value="FN3_dom"/>
</dbReference>
<feature type="domain" description="Fibronectin type-III" evidence="1">
    <location>
        <begin position="184"/>
        <end position="291"/>
    </location>
</feature>
<protein>
    <submittedName>
        <fullName evidence="2">Oidioi.mRNA.OKI2018_I69.chr1.g3898.t1.cds</fullName>
    </submittedName>
</protein>
<gene>
    <name evidence="2" type="ORF">OKIOD_LOCUS12663</name>
</gene>
<dbReference type="Pfam" id="PF00041">
    <property type="entry name" value="fn3"/>
    <property type="match status" value="1"/>
</dbReference>
<proteinExistence type="predicted"/>
<evidence type="ECO:0000313" key="3">
    <source>
        <dbReference type="Proteomes" id="UP001158576"/>
    </source>
</evidence>
<dbReference type="InterPro" id="IPR036116">
    <property type="entry name" value="FN3_sf"/>
</dbReference>
<dbReference type="InterPro" id="IPR013783">
    <property type="entry name" value="Ig-like_fold"/>
</dbReference>
<dbReference type="CDD" id="cd00063">
    <property type="entry name" value="FN3"/>
    <property type="match status" value="1"/>
</dbReference>
<accession>A0ABN7SVK8</accession>
<dbReference type="Gene3D" id="2.60.40.10">
    <property type="entry name" value="Immunoglobulins"/>
    <property type="match status" value="1"/>
</dbReference>
<dbReference type="SUPFAM" id="SSF49265">
    <property type="entry name" value="Fibronectin type III"/>
    <property type="match status" value="1"/>
</dbReference>
<organism evidence="2 3">
    <name type="scientific">Oikopleura dioica</name>
    <name type="common">Tunicate</name>
    <dbReference type="NCBI Taxonomy" id="34765"/>
    <lineage>
        <taxon>Eukaryota</taxon>
        <taxon>Metazoa</taxon>
        <taxon>Chordata</taxon>
        <taxon>Tunicata</taxon>
        <taxon>Appendicularia</taxon>
        <taxon>Copelata</taxon>
        <taxon>Oikopleuridae</taxon>
        <taxon>Oikopleura</taxon>
    </lineage>
</organism>
<sequence length="309" mass="35492">MNSSRWDLWERFLEFSISNWNPIFRAVKKNYHTEKCQGGQVFKCDLKNEHGEQCDYQTPIKRHLLSHKQQKHEKMFTHCSICGYKTKCQDAMERHRFERHDLHQLQPCLIREVSDEMSTATESSSIIDDFSSQVSSSSVWSTSVDSSIIKPTSVMSDMELDHVMDTSSRPNSPVAEDPYGEMGKVCAFRTAQVSDNSIQLKWRRPISTRGEVIHSFNLQVQILHTQTEASEGRAENAVPIWMDLLQVQGGKHEATVTALECNIDYRFRICAVMENGRGPWNEIGPLRTGKFILNPRFQPPRNMLKPNSG</sequence>
<evidence type="ECO:0000313" key="2">
    <source>
        <dbReference type="EMBL" id="CAG5108661.1"/>
    </source>
</evidence>
<dbReference type="PROSITE" id="PS50853">
    <property type="entry name" value="FN3"/>
    <property type="match status" value="1"/>
</dbReference>
<keyword evidence="3" id="KW-1185">Reference proteome</keyword>